<keyword evidence="2" id="KW-1185">Reference proteome</keyword>
<dbReference type="GeneID" id="24438880"/>
<organism evidence="1 2">
    <name type="scientific">Tetrahymena thermophila (strain SB210)</name>
    <dbReference type="NCBI Taxonomy" id="312017"/>
    <lineage>
        <taxon>Eukaryota</taxon>
        <taxon>Sar</taxon>
        <taxon>Alveolata</taxon>
        <taxon>Ciliophora</taxon>
        <taxon>Intramacronucleata</taxon>
        <taxon>Oligohymenophorea</taxon>
        <taxon>Hymenostomatida</taxon>
        <taxon>Tetrahymenina</taxon>
        <taxon>Tetrahymenidae</taxon>
        <taxon>Tetrahymena</taxon>
    </lineage>
</organism>
<evidence type="ECO:0000313" key="1">
    <source>
        <dbReference type="EMBL" id="EWS72655.1"/>
    </source>
</evidence>
<dbReference type="GO" id="GO:0016301">
    <property type="term" value="F:kinase activity"/>
    <property type="evidence" value="ECO:0007669"/>
    <property type="project" value="UniProtKB-KW"/>
</dbReference>
<dbReference type="InParanoid" id="W7X0J7"/>
<gene>
    <name evidence="1" type="ORF">TTHERM_000420879</name>
</gene>
<proteinExistence type="predicted"/>
<keyword evidence="1" id="KW-0418">Kinase</keyword>
<keyword evidence="1" id="KW-0808">Transferase</keyword>
<reference evidence="2" key="1">
    <citation type="journal article" date="2006" name="PLoS Biol.">
        <title>Macronuclear genome sequence of the ciliate Tetrahymena thermophila, a model eukaryote.</title>
        <authorList>
            <person name="Eisen J.A."/>
            <person name="Coyne R.S."/>
            <person name="Wu M."/>
            <person name="Wu D."/>
            <person name="Thiagarajan M."/>
            <person name="Wortman J.R."/>
            <person name="Badger J.H."/>
            <person name="Ren Q."/>
            <person name="Amedeo P."/>
            <person name="Jones K.M."/>
            <person name="Tallon L.J."/>
            <person name="Delcher A.L."/>
            <person name="Salzberg S.L."/>
            <person name="Silva J.C."/>
            <person name="Haas B.J."/>
            <person name="Majoros W.H."/>
            <person name="Farzad M."/>
            <person name="Carlton J.M."/>
            <person name="Smith R.K. Jr."/>
            <person name="Garg J."/>
            <person name="Pearlman R.E."/>
            <person name="Karrer K.M."/>
            <person name="Sun L."/>
            <person name="Manning G."/>
            <person name="Elde N.C."/>
            <person name="Turkewitz A.P."/>
            <person name="Asai D.J."/>
            <person name="Wilkes D.E."/>
            <person name="Wang Y."/>
            <person name="Cai H."/>
            <person name="Collins K."/>
            <person name="Stewart B.A."/>
            <person name="Lee S.R."/>
            <person name="Wilamowska K."/>
            <person name="Weinberg Z."/>
            <person name="Ruzzo W.L."/>
            <person name="Wloga D."/>
            <person name="Gaertig J."/>
            <person name="Frankel J."/>
            <person name="Tsao C.-C."/>
            <person name="Gorovsky M.A."/>
            <person name="Keeling P.J."/>
            <person name="Waller R.F."/>
            <person name="Patron N.J."/>
            <person name="Cherry J.M."/>
            <person name="Stover N.A."/>
            <person name="Krieger C.J."/>
            <person name="del Toro C."/>
            <person name="Ryder H.F."/>
            <person name="Williamson S.C."/>
            <person name="Barbeau R.A."/>
            <person name="Hamilton E.P."/>
            <person name="Orias E."/>
        </authorList>
    </citation>
    <scope>NUCLEOTIDE SEQUENCE [LARGE SCALE GENOMIC DNA]</scope>
    <source>
        <strain evidence="2">SB210</strain>
    </source>
</reference>
<dbReference type="Proteomes" id="UP000009168">
    <property type="component" value="Unassembled WGS sequence"/>
</dbReference>
<protein>
    <submittedName>
        <fullName evidence="1">Kinase domain protein</fullName>
    </submittedName>
</protein>
<dbReference type="InterPro" id="IPR043136">
    <property type="entry name" value="B30.2/SPRY_sf"/>
</dbReference>
<dbReference type="EMBL" id="GG662536">
    <property type="protein sequence ID" value="EWS72655.1"/>
    <property type="molecule type" value="Genomic_DNA"/>
</dbReference>
<name>W7X0J7_TETTS</name>
<dbReference type="KEGG" id="tet:TTHERM_000420879"/>
<dbReference type="OrthoDB" id="290749at2759"/>
<accession>W7X0J7</accession>
<dbReference type="RefSeq" id="XP_012654823.1">
    <property type="nucleotide sequence ID" value="XM_012799369.1"/>
</dbReference>
<evidence type="ECO:0000313" key="2">
    <source>
        <dbReference type="Proteomes" id="UP000009168"/>
    </source>
</evidence>
<dbReference type="AlphaFoldDB" id="W7X0J7"/>
<dbReference type="Gene3D" id="2.60.120.920">
    <property type="match status" value="1"/>
</dbReference>
<sequence>MQQQEVQQKQNQFFCDIHQDEPIIAVCLKDDCELDSQRFLCLNCLLNEHSMHPQSCVKLRELTKNSNQQFSSSYNILNWPQDKAIQKIMQQVNDEKKKDDQLFVENLFDKFQEDIIRQIQIAKKEIIKIVESEKHQRQQFLQNLEQKINQIIDLRPLKEIIFDQPNLIEQSVYNSLAPSPSCKIMNKVESTGFNSITDSQAQLNESKKLEQIALQNIQQGQCLKESINILKDSIFNQIQTTQDSLNNQVLQNQQKNMYQSVQLQKNNSQQGNLLDDQQLDDQVNSQNNLTQTIYLGNASSSENNSNSNLQSKISDLAIRSKKLGEYLKNDKKKKQAVEVKEYYVKNKTKLGSSLQLKNFNDEKQLILSQIEDIPWVLLKFFVLEKQKINFSNTDLQEESTLAIFQGQNTSNLVYSDLPFSNGIYSIKIQVQNILTQHLLIGLVQEQYKDTLNFNNNCWIYQCLLCRNQEHSKNMRRNHQNVSSKISSLITVRINFEENQINIYDINDNLISSMYQDIDLKTHMYRFFISSISQQAQNVQLKLVQSIKLFD</sequence>